<proteinExistence type="predicted"/>
<reference evidence="1 2" key="1">
    <citation type="submission" date="2014-11" db="EMBL/GenBank/DDBJ databases">
        <title>Genome sequence of Microbacterium mangrovi MUSC 115(T).</title>
        <authorList>
            <person name="Lee L.-H."/>
        </authorList>
    </citation>
    <scope>NUCLEOTIDE SEQUENCE [LARGE SCALE GENOMIC DNA]</scope>
    <source>
        <strain evidence="1 2">MUSC 115</strain>
    </source>
</reference>
<dbReference type="Proteomes" id="UP000031030">
    <property type="component" value="Unassembled WGS sequence"/>
</dbReference>
<organism evidence="1 2">
    <name type="scientific">Microbacterium mangrovi</name>
    <dbReference type="NCBI Taxonomy" id="1348253"/>
    <lineage>
        <taxon>Bacteria</taxon>
        <taxon>Bacillati</taxon>
        <taxon>Actinomycetota</taxon>
        <taxon>Actinomycetes</taxon>
        <taxon>Micrococcales</taxon>
        <taxon>Microbacteriaceae</taxon>
        <taxon>Microbacterium</taxon>
    </lineage>
</organism>
<gene>
    <name evidence="1" type="ORF">LK09_14600</name>
</gene>
<dbReference type="AlphaFoldDB" id="A0A0B2A4R6"/>
<accession>A0A0B2A4R6</accession>
<protein>
    <submittedName>
        <fullName evidence="1">Uncharacterized protein</fullName>
    </submittedName>
</protein>
<dbReference type="EMBL" id="JTDK01000014">
    <property type="protein sequence ID" value="KHK96568.1"/>
    <property type="molecule type" value="Genomic_DNA"/>
</dbReference>
<evidence type="ECO:0000313" key="1">
    <source>
        <dbReference type="EMBL" id="KHK96568.1"/>
    </source>
</evidence>
<name>A0A0B2A4R6_9MICO</name>
<sequence length="299" mass="32890">MMVRVAQDSDDERFQLAVHAMVRLIRQSSAHVVSSVHKMSTWFDNAPSWTPFRTDYDAAAAGDHLIAFRQRIEHVQTMSGALQSHLQGLEVLAAHDTFHPLPATPITRAVAEISATCAWILQADINADARAARTYAALFHSIERGIAEMGVSDATKFAVSRELLVAELRDQGVSVVRRDKTGVKTDEIVQVKVGRSYARTNFQISQRVLEEIPAIGNLYSALSGATHGEYMHVAASWERPDAQARMIGMVVARSVEAWSRAVHAWVGVTPRPVFNQHDVDNLGRSIPLDVLASYAAQDG</sequence>
<comment type="caution">
    <text evidence="1">The sequence shown here is derived from an EMBL/GenBank/DDBJ whole genome shotgun (WGS) entry which is preliminary data.</text>
</comment>
<evidence type="ECO:0000313" key="2">
    <source>
        <dbReference type="Proteomes" id="UP000031030"/>
    </source>
</evidence>
<keyword evidence="2" id="KW-1185">Reference proteome</keyword>